<proteinExistence type="predicted"/>
<keyword evidence="2" id="KW-1185">Reference proteome</keyword>
<evidence type="ECO:0000313" key="2">
    <source>
        <dbReference type="Proteomes" id="UP000681794"/>
    </source>
</evidence>
<gene>
    <name evidence="1" type="ORF">KM842_10930</name>
</gene>
<dbReference type="Proteomes" id="UP000681794">
    <property type="component" value="Chromosome"/>
</dbReference>
<dbReference type="EMBL" id="CP076544">
    <property type="protein sequence ID" value="QWS32785.1"/>
    <property type="molecule type" value="Genomic_DNA"/>
</dbReference>
<protein>
    <submittedName>
        <fullName evidence="1">Uncharacterized protein</fullName>
    </submittedName>
</protein>
<name>A0ACD1E1J4_9MICO</name>
<reference evidence="1" key="1">
    <citation type="submission" date="2021-06" db="EMBL/GenBank/DDBJ databases">
        <authorList>
            <person name="Ellington A.J."/>
            <person name="Bryan N.C."/>
            <person name="Christner B.C."/>
            <person name="Reisch C.R."/>
        </authorList>
    </citation>
    <scope>NUCLEOTIDE SEQUENCE</scope>
    <source>
        <strain evidence="1">L6-1</strain>
    </source>
</reference>
<accession>A0ACD1E1J4</accession>
<sequence length="748" mass="75733">MTSPSPVVPRAVRPSRRNVLVLAAGGAVGALTALAGRPDTAVAVDVDADELTVTPATSTATINAWLARRDPTTGVRRLRGTAVLTAPLVVLGGTVLDATGASVTGPARDNVLRNAAATPAVTTTATVSAGSTTVTTARGVFTAAMVGRRVQVLGAGPRGGRVAAPGSMYGRITAVRSSTTVTLSVPATTSLTGATTYVFPPNDAGITITGGTWTNRGKNALSQRTTSHGMLLRRVSGVTLSGFTVRSDGARQVGGQYAVSLGDVTDVRATDLTFVRTASDGIHFQGPAARITLQRITGDHTGDDLVAFTTVDGQSKDGSLLGDCEGDISDVVVEGVDGTACHTHLKLTSGTGAAGVQRRLQRFTASGISGTATGGSPVNVVDYAGPTWFSGTIADVTATKDNSPMVNCNAVTLGTVVVRDVTWPAASPAPVRGIVRFAGRTATSLTVDGVTNRSVRPTSDGGSVAAVTVAVKTIGSLTVSRVACPVLAPSFDSVQLVTSDVGITTLRVSDDSSAARAGNVFSMPAAAARYRVRSATFTRISRSTGSVWAATADGTRTTTDLVVDGMTGGRAVALLRSPARVVVRNAKQSSAAKAAVRLDSANASPVRVTTSAFTRASPLVSRTARQSVSASSTTVGVDAALLAPRNGDVVRNTGSRWPSGLVRWDAAARRWVRTTAPTSPAPEPTPKPTPTPTPTRPGTPSPTPTSRPVGPTPAPTPTSAPVPTGTPTPTATPVPTGTPSPSVGAPTG</sequence>
<organism evidence="1 2">
    <name type="scientific">Curtobacterium aetherium</name>
    <dbReference type="NCBI Taxonomy" id="2841594"/>
    <lineage>
        <taxon>Bacteria</taxon>
        <taxon>Bacillati</taxon>
        <taxon>Actinomycetota</taxon>
        <taxon>Actinomycetes</taxon>
        <taxon>Micrococcales</taxon>
        <taxon>Microbacteriaceae</taxon>
        <taxon>Curtobacterium</taxon>
    </lineage>
</organism>
<evidence type="ECO:0000313" key="1">
    <source>
        <dbReference type="EMBL" id="QWS32785.1"/>
    </source>
</evidence>